<accession>A0A6A7A5G4</accession>
<feature type="region of interest" description="Disordered" evidence="1">
    <location>
        <begin position="1"/>
        <end position="26"/>
    </location>
</feature>
<proteinExistence type="predicted"/>
<dbReference type="EMBL" id="MU006222">
    <property type="protein sequence ID" value="KAF2828542.1"/>
    <property type="molecule type" value="Genomic_DNA"/>
</dbReference>
<evidence type="ECO:0000256" key="1">
    <source>
        <dbReference type="SAM" id="MobiDB-lite"/>
    </source>
</evidence>
<dbReference type="OrthoDB" id="3758401at2759"/>
<keyword evidence="3" id="KW-1185">Reference proteome</keyword>
<gene>
    <name evidence="2" type="ORF">CC86DRAFT_346853</name>
</gene>
<feature type="compositionally biased region" description="Polar residues" evidence="1">
    <location>
        <begin position="17"/>
        <end position="26"/>
    </location>
</feature>
<dbReference type="AlphaFoldDB" id="A0A6A7A5G4"/>
<evidence type="ECO:0000313" key="2">
    <source>
        <dbReference type="EMBL" id="KAF2828542.1"/>
    </source>
</evidence>
<dbReference type="Proteomes" id="UP000799424">
    <property type="component" value="Unassembled WGS sequence"/>
</dbReference>
<protein>
    <submittedName>
        <fullName evidence="2">Uncharacterized protein</fullName>
    </submittedName>
</protein>
<evidence type="ECO:0000313" key="3">
    <source>
        <dbReference type="Proteomes" id="UP000799424"/>
    </source>
</evidence>
<reference evidence="2" key="1">
    <citation type="journal article" date="2020" name="Stud. Mycol.">
        <title>101 Dothideomycetes genomes: a test case for predicting lifestyles and emergence of pathogens.</title>
        <authorList>
            <person name="Haridas S."/>
            <person name="Albert R."/>
            <person name="Binder M."/>
            <person name="Bloem J."/>
            <person name="Labutti K."/>
            <person name="Salamov A."/>
            <person name="Andreopoulos B."/>
            <person name="Baker S."/>
            <person name="Barry K."/>
            <person name="Bills G."/>
            <person name="Bluhm B."/>
            <person name="Cannon C."/>
            <person name="Castanera R."/>
            <person name="Culley D."/>
            <person name="Daum C."/>
            <person name="Ezra D."/>
            <person name="Gonzalez J."/>
            <person name="Henrissat B."/>
            <person name="Kuo A."/>
            <person name="Liang C."/>
            <person name="Lipzen A."/>
            <person name="Lutzoni F."/>
            <person name="Magnuson J."/>
            <person name="Mondo S."/>
            <person name="Nolan M."/>
            <person name="Ohm R."/>
            <person name="Pangilinan J."/>
            <person name="Park H.-J."/>
            <person name="Ramirez L."/>
            <person name="Alfaro M."/>
            <person name="Sun H."/>
            <person name="Tritt A."/>
            <person name="Yoshinaga Y."/>
            <person name="Zwiers L.-H."/>
            <person name="Turgeon B."/>
            <person name="Goodwin S."/>
            <person name="Spatafora J."/>
            <person name="Crous P."/>
            <person name="Grigoriev I."/>
        </authorList>
    </citation>
    <scope>NUCLEOTIDE SEQUENCE</scope>
    <source>
        <strain evidence="2">CBS 113818</strain>
    </source>
</reference>
<name>A0A6A7A5G4_9PLEO</name>
<organism evidence="2 3">
    <name type="scientific">Ophiobolus disseminans</name>
    <dbReference type="NCBI Taxonomy" id="1469910"/>
    <lineage>
        <taxon>Eukaryota</taxon>
        <taxon>Fungi</taxon>
        <taxon>Dikarya</taxon>
        <taxon>Ascomycota</taxon>
        <taxon>Pezizomycotina</taxon>
        <taxon>Dothideomycetes</taxon>
        <taxon>Pleosporomycetidae</taxon>
        <taxon>Pleosporales</taxon>
        <taxon>Pleosporineae</taxon>
        <taxon>Phaeosphaeriaceae</taxon>
        <taxon>Ophiobolus</taxon>
    </lineage>
</organism>
<sequence>MTTHAESIAMDVDSDHSSTSAKSDTSQVSFTNDYDTLPSSGPTSHAHIIDLGEYADIVKEDGTVKLQDAIVTTLFCISPDTLKSFLSPTVNNFKAIFGKKDIQLVVWRKGYEVFVGTYEHHTSLKIYRFEHVAGFLIGFDGSWHLKVTAGGACSNPKWPEIWAGKFDSYPGVSTMTVETEETEMAKRASALAESMLATKFWEYKTDVKTT</sequence>